<dbReference type="Pfam" id="PF12833">
    <property type="entry name" value="HTH_18"/>
    <property type="match status" value="1"/>
</dbReference>
<sequence length="104" mass="12244">MLEENSNYKNFDLNLYTFAKMLGLSPRALSKIIHDSVKIGFRQFLNQFRIKKAIEFIQRHKDVYRVQKYAALVGYSSRVAFLNDFKNHLGQSPEIYLKLLSNIK</sequence>
<keyword evidence="1 3" id="KW-0238">DNA-binding</keyword>
<dbReference type="PROSITE" id="PS01124">
    <property type="entry name" value="HTH_ARAC_FAMILY_2"/>
    <property type="match status" value="1"/>
</dbReference>
<dbReference type="RefSeq" id="WP_089242333.1">
    <property type="nucleotide sequence ID" value="NZ_FZOK01000017.1"/>
</dbReference>
<dbReference type="PANTHER" id="PTHR43280:SF29">
    <property type="entry name" value="ARAC-FAMILY TRANSCRIPTIONAL REGULATOR"/>
    <property type="match status" value="1"/>
</dbReference>
<proteinExistence type="predicted"/>
<reference evidence="4" key="1">
    <citation type="submission" date="2017-06" db="EMBL/GenBank/DDBJ databases">
        <authorList>
            <person name="Varghese N."/>
            <person name="Submissions S."/>
        </authorList>
    </citation>
    <scope>NUCLEOTIDE SEQUENCE [LARGE SCALE GENOMIC DNA]</scope>
    <source>
        <strain evidence="4">5C</strain>
    </source>
</reference>
<dbReference type="AlphaFoldDB" id="A0A239GLE6"/>
<dbReference type="EMBL" id="FZOK01000017">
    <property type="protein sequence ID" value="SNS69940.1"/>
    <property type="molecule type" value="Genomic_DNA"/>
</dbReference>
<keyword evidence="4" id="KW-1185">Reference proteome</keyword>
<organism evidence="3 4">
    <name type="scientific">Belliella buryatensis</name>
    <dbReference type="NCBI Taxonomy" id="1500549"/>
    <lineage>
        <taxon>Bacteria</taxon>
        <taxon>Pseudomonadati</taxon>
        <taxon>Bacteroidota</taxon>
        <taxon>Cytophagia</taxon>
        <taxon>Cytophagales</taxon>
        <taxon>Cyclobacteriaceae</taxon>
        <taxon>Belliella</taxon>
    </lineage>
</organism>
<gene>
    <name evidence="3" type="ORF">SAMN06295967_11727</name>
</gene>
<protein>
    <submittedName>
        <fullName evidence="3">AraC-type DNA-binding protein</fullName>
    </submittedName>
</protein>
<evidence type="ECO:0000313" key="4">
    <source>
        <dbReference type="Proteomes" id="UP000198480"/>
    </source>
</evidence>
<evidence type="ECO:0000259" key="2">
    <source>
        <dbReference type="PROSITE" id="PS01124"/>
    </source>
</evidence>
<name>A0A239GLE6_9BACT</name>
<dbReference type="PANTHER" id="PTHR43280">
    <property type="entry name" value="ARAC-FAMILY TRANSCRIPTIONAL REGULATOR"/>
    <property type="match status" value="1"/>
</dbReference>
<dbReference type="InterPro" id="IPR018060">
    <property type="entry name" value="HTH_AraC"/>
</dbReference>
<evidence type="ECO:0000313" key="3">
    <source>
        <dbReference type="EMBL" id="SNS69940.1"/>
    </source>
</evidence>
<accession>A0A239GLE6</accession>
<dbReference type="Gene3D" id="1.10.10.60">
    <property type="entry name" value="Homeodomain-like"/>
    <property type="match status" value="2"/>
</dbReference>
<feature type="domain" description="HTH araC/xylS-type" evidence="2">
    <location>
        <begin position="1"/>
        <end position="99"/>
    </location>
</feature>
<dbReference type="Proteomes" id="UP000198480">
    <property type="component" value="Unassembled WGS sequence"/>
</dbReference>
<dbReference type="GO" id="GO:0003700">
    <property type="term" value="F:DNA-binding transcription factor activity"/>
    <property type="evidence" value="ECO:0007669"/>
    <property type="project" value="InterPro"/>
</dbReference>
<dbReference type="OrthoDB" id="704028at2"/>
<evidence type="ECO:0000256" key="1">
    <source>
        <dbReference type="ARBA" id="ARBA00023125"/>
    </source>
</evidence>
<dbReference type="GO" id="GO:0043565">
    <property type="term" value="F:sequence-specific DNA binding"/>
    <property type="evidence" value="ECO:0007669"/>
    <property type="project" value="InterPro"/>
</dbReference>
<dbReference type="SMART" id="SM00342">
    <property type="entry name" value="HTH_ARAC"/>
    <property type="match status" value="1"/>
</dbReference>